<evidence type="ECO:0000313" key="4">
    <source>
        <dbReference type="EMBL" id="KAF7828957.1"/>
    </source>
</evidence>
<evidence type="ECO:0000256" key="1">
    <source>
        <dbReference type="ARBA" id="ARBA00005485"/>
    </source>
</evidence>
<comment type="caution">
    <text evidence="4">The sequence shown here is derived from an EMBL/GenBank/DDBJ whole genome shotgun (WGS) entry which is preliminary data.</text>
</comment>
<sequence>MYQPFFIEAMDAGSGWGVMRIGRAEIDSRPPFKSVKEAVMLFGERILVGEIYAPMLQQQQQMREQETSVESRIQELKAEIEEAKERLEKAREEAKLMGYCIKSLKQELLHTKQELQEVKGREVKLLMKERDGPPEINEQHLNFIANATNKDLQHKRYVQFAQPSPNKPKKKPLLPLIRWLFPTNNPTHHQLSHSPSP</sequence>
<proteinExistence type="inferred from homology"/>
<evidence type="ECO:0000256" key="2">
    <source>
        <dbReference type="ARBA" id="ARBA00023054"/>
    </source>
</evidence>
<organism evidence="4 5">
    <name type="scientific">Senna tora</name>
    <dbReference type="NCBI Taxonomy" id="362788"/>
    <lineage>
        <taxon>Eukaryota</taxon>
        <taxon>Viridiplantae</taxon>
        <taxon>Streptophyta</taxon>
        <taxon>Embryophyta</taxon>
        <taxon>Tracheophyta</taxon>
        <taxon>Spermatophyta</taxon>
        <taxon>Magnoliopsida</taxon>
        <taxon>eudicotyledons</taxon>
        <taxon>Gunneridae</taxon>
        <taxon>Pentapetalae</taxon>
        <taxon>rosids</taxon>
        <taxon>fabids</taxon>
        <taxon>Fabales</taxon>
        <taxon>Fabaceae</taxon>
        <taxon>Caesalpinioideae</taxon>
        <taxon>Cassia clade</taxon>
        <taxon>Senna</taxon>
    </lineage>
</organism>
<dbReference type="GO" id="GO:0005829">
    <property type="term" value="C:cytosol"/>
    <property type="evidence" value="ECO:0007669"/>
    <property type="project" value="TreeGrafter"/>
</dbReference>
<name>A0A834TXC6_9FABA</name>
<feature type="coiled-coil region" evidence="3">
    <location>
        <begin position="59"/>
        <end position="121"/>
    </location>
</feature>
<dbReference type="OrthoDB" id="4585693at2759"/>
<gene>
    <name evidence="4" type="ORF">G2W53_020121</name>
</gene>
<dbReference type="GO" id="GO:0009904">
    <property type="term" value="P:chloroplast accumulation movement"/>
    <property type="evidence" value="ECO:0007669"/>
    <property type="project" value="TreeGrafter"/>
</dbReference>
<accession>A0A834TXC6</accession>
<evidence type="ECO:0000313" key="5">
    <source>
        <dbReference type="Proteomes" id="UP000634136"/>
    </source>
</evidence>
<evidence type="ECO:0000256" key="3">
    <source>
        <dbReference type="SAM" id="Coils"/>
    </source>
</evidence>
<dbReference type="GO" id="GO:0009903">
    <property type="term" value="P:chloroplast avoidance movement"/>
    <property type="evidence" value="ECO:0007669"/>
    <property type="project" value="TreeGrafter"/>
</dbReference>
<comment type="similarity">
    <text evidence="1">Belongs to the WEB family.</text>
</comment>
<dbReference type="PANTHER" id="PTHR32054">
    <property type="entry name" value="HEAVY CHAIN, PUTATIVE, EXPRESSED-RELATED-RELATED"/>
    <property type="match status" value="1"/>
</dbReference>
<keyword evidence="5" id="KW-1185">Reference proteome</keyword>
<protein>
    <submittedName>
        <fullName evidence="4">WEB family protein</fullName>
    </submittedName>
</protein>
<dbReference type="AlphaFoldDB" id="A0A834TXC6"/>
<dbReference type="Proteomes" id="UP000634136">
    <property type="component" value="Unassembled WGS sequence"/>
</dbReference>
<reference evidence="4" key="1">
    <citation type="submission" date="2020-09" db="EMBL/GenBank/DDBJ databases">
        <title>Genome-Enabled Discovery of Anthraquinone Biosynthesis in Senna tora.</title>
        <authorList>
            <person name="Kang S.-H."/>
            <person name="Pandey R.P."/>
            <person name="Lee C.-M."/>
            <person name="Sim J.-S."/>
            <person name="Jeong J.-T."/>
            <person name="Choi B.-S."/>
            <person name="Jung M."/>
            <person name="Ginzburg D."/>
            <person name="Zhao K."/>
            <person name="Won S.Y."/>
            <person name="Oh T.-J."/>
            <person name="Yu Y."/>
            <person name="Kim N.-H."/>
            <person name="Lee O.R."/>
            <person name="Lee T.-H."/>
            <person name="Bashyal P."/>
            <person name="Kim T.-S."/>
            <person name="Lee W.-H."/>
            <person name="Kawkins C."/>
            <person name="Kim C.-K."/>
            <person name="Kim J.S."/>
            <person name="Ahn B.O."/>
            <person name="Rhee S.Y."/>
            <person name="Sohng J.K."/>
        </authorList>
    </citation>
    <scope>NUCLEOTIDE SEQUENCE</scope>
    <source>
        <tissue evidence="4">Leaf</tissue>
    </source>
</reference>
<dbReference type="EMBL" id="JAAIUW010000006">
    <property type="protein sequence ID" value="KAF7828957.1"/>
    <property type="molecule type" value="Genomic_DNA"/>
</dbReference>
<dbReference type="PANTHER" id="PTHR32054:SF23">
    <property type="entry name" value="WEB FAMILY PLANT PROTEIN"/>
    <property type="match status" value="1"/>
</dbReference>
<keyword evidence="2 3" id="KW-0175">Coiled coil</keyword>